<dbReference type="InterPro" id="IPR019546">
    <property type="entry name" value="TAT_signal_bac_arc"/>
</dbReference>
<dbReference type="InterPro" id="IPR006311">
    <property type="entry name" value="TAT_signal"/>
</dbReference>
<dbReference type="NCBIfam" id="TIGR01409">
    <property type="entry name" value="TAT_signal_seq"/>
    <property type="match status" value="1"/>
</dbReference>
<dbReference type="STRING" id="1494590.ATN84_22980"/>
<gene>
    <name evidence="1" type="ORF">ATN84_22980</name>
</gene>
<dbReference type="Proteomes" id="UP000070107">
    <property type="component" value="Unassembled WGS sequence"/>
</dbReference>
<keyword evidence="2" id="KW-1185">Reference proteome</keyword>
<reference evidence="1 2" key="1">
    <citation type="submission" date="2015-11" db="EMBL/GenBank/DDBJ databases">
        <title>Draft genome sequence of Paramesorhizobium deserti A-3-E, a strain highly resistant to diverse beta-lactam antibiotics.</title>
        <authorList>
            <person name="Lv R."/>
            <person name="Yang X."/>
            <person name="Fang N."/>
            <person name="Guo J."/>
            <person name="Luo X."/>
            <person name="Peng F."/>
            <person name="Yang R."/>
            <person name="Cui Y."/>
            <person name="Fang C."/>
            <person name="Song Y."/>
        </authorList>
    </citation>
    <scope>NUCLEOTIDE SEQUENCE [LARGE SCALE GENOMIC DNA]</scope>
    <source>
        <strain evidence="1 2">A-3-E</strain>
    </source>
</reference>
<dbReference type="EMBL" id="LNTU01000041">
    <property type="protein sequence ID" value="KXF74747.1"/>
    <property type="molecule type" value="Genomic_DNA"/>
</dbReference>
<evidence type="ECO:0000313" key="1">
    <source>
        <dbReference type="EMBL" id="KXF74747.1"/>
    </source>
</evidence>
<accession>A0A135HNF2</accession>
<evidence type="ECO:0000313" key="2">
    <source>
        <dbReference type="Proteomes" id="UP000070107"/>
    </source>
</evidence>
<dbReference type="AlphaFoldDB" id="A0A135HNF2"/>
<organism evidence="1 2">
    <name type="scientific">Paramesorhizobium deserti</name>
    <dbReference type="NCBI Taxonomy" id="1494590"/>
    <lineage>
        <taxon>Bacteria</taxon>
        <taxon>Pseudomonadati</taxon>
        <taxon>Pseudomonadota</taxon>
        <taxon>Alphaproteobacteria</taxon>
        <taxon>Hyphomicrobiales</taxon>
        <taxon>Phyllobacteriaceae</taxon>
        <taxon>Paramesorhizobium</taxon>
    </lineage>
</organism>
<name>A0A135HNF2_9HYPH</name>
<sequence length="97" mass="10002">MNIGRRDFVKGCAASSVLLLVGIDSAAKGEAKTLSAPAFGAASSIEKSIKASFGGGFSLQAHAQSDGLTYANIEHSGNRYAVASADLLDWKIVRSSL</sequence>
<dbReference type="OrthoDB" id="8265569at2"/>
<protein>
    <submittedName>
        <fullName evidence="1">Twin-arginine translocation pathway signal protein</fullName>
    </submittedName>
</protein>
<proteinExistence type="predicted"/>
<comment type="caution">
    <text evidence="1">The sequence shown here is derived from an EMBL/GenBank/DDBJ whole genome shotgun (WGS) entry which is preliminary data.</text>
</comment>
<dbReference type="PROSITE" id="PS51318">
    <property type="entry name" value="TAT"/>
    <property type="match status" value="1"/>
</dbReference>
<dbReference type="RefSeq" id="WP_068885318.1">
    <property type="nucleotide sequence ID" value="NZ_LNTU01000041.1"/>
</dbReference>